<dbReference type="GeneID" id="64962360"/>
<dbReference type="AlphaFoldDB" id="A0A7R7WDL9"/>
<evidence type="ECO:0000313" key="2">
    <source>
        <dbReference type="Proteomes" id="UP000661280"/>
    </source>
</evidence>
<dbReference type="EMBL" id="AP024429">
    <property type="protein sequence ID" value="BCS01039.1"/>
    <property type="molecule type" value="Genomic_DNA"/>
</dbReference>
<organism evidence="1 2">
    <name type="scientific">Aspergillus kawachii</name>
    <name type="common">White koji mold</name>
    <name type="synonym">Aspergillus awamori var. kawachi</name>
    <dbReference type="NCBI Taxonomy" id="1069201"/>
    <lineage>
        <taxon>Eukaryota</taxon>
        <taxon>Fungi</taxon>
        <taxon>Dikarya</taxon>
        <taxon>Ascomycota</taxon>
        <taxon>Pezizomycotina</taxon>
        <taxon>Eurotiomycetes</taxon>
        <taxon>Eurotiomycetidae</taxon>
        <taxon>Eurotiales</taxon>
        <taxon>Aspergillaceae</taxon>
        <taxon>Aspergillus</taxon>
        <taxon>Aspergillus subgen. Circumdati</taxon>
    </lineage>
</organism>
<keyword evidence="2" id="KW-1185">Reference proteome</keyword>
<gene>
    <name evidence="1" type="ORF">AKAW2_51380A</name>
</gene>
<sequence>MCPPCMWCVTVFESPRTRSCVCCLRLFMDVDGLNKISVQVLISQQDAIGLALRPSFFLPFSSSFLLFVLNSVGYGVLMRFQGVPSLVELITACLGWYWIWMF</sequence>
<accession>A0A7R7WDL9</accession>
<dbReference type="KEGG" id="aluc:AKAW2_51380A"/>
<reference evidence="1" key="1">
    <citation type="submission" date="2021-01" db="EMBL/GenBank/DDBJ databases">
        <authorList>
            <consortium name="Aspergillus luchuensis mut. kawachii IFO 4304 genome sequencing consortium"/>
            <person name="Kazuki M."/>
            <person name="Futagami T."/>
        </authorList>
    </citation>
    <scope>NUCLEOTIDE SEQUENCE</scope>
    <source>
        <strain evidence="1">IFO 4308</strain>
    </source>
</reference>
<evidence type="ECO:0000313" key="1">
    <source>
        <dbReference type="EMBL" id="BCS01039.1"/>
    </source>
</evidence>
<proteinExistence type="predicted"/>
<dbReference type="RefSeq" id="XP_041544801.1">
    <property type="nucleotide sequence ID" value="XM_041691303.1"/>
</dbReference>
<protein>
    <submittedName>
        <fullName evidence="1">Uncharacterized protein</fullName>
    </submittedName>
</protein>
<reference evidence="1" key="2">
    <citation type="submission" date="2021-02" db="EMBL/GenBank/DDBJ databases">
        <title>Aspergillus luchuensis mut. kawachii IFO 4304 genome sequence.</title>
        <authorList>
            <person name="Mori K."/>
            <person name="Kadooka C."/>
            <person name="Goto M."/>
            <person name="Futagami T."/>
        </authorList>
    </citation>
    <scope>NUCLEOTIDE SEQUENCE</scope>
    <source>
        <strain evidence="1">IFO 4308</strain>
    </source>
</reference>
<dbReference type="Proteomes" id="UP000661280">
    <property type="component" value="Chromosome 5"/>
</dbReference>
<name>A0A7R7WDL9_ASPKA</name>